<protein>
    <submittedName>
        <fullName evidence="1">Uncharacterized protein</fullName>
    </submittedName>
</protein>
<proteinExistence type="predicted"/>
<comment type="caution">
    <text evidence="1">The sequence shown here is derived from an EMBL/GenBank/DDBJ whole genome shotgun (WGS) entry which is preliminary data.</text>
</comment>
<accession>A0A0F9S0H7</accession>
<dbReference type="EMBL" id="LAZR01003026">
    <property type="protein sequence ID" value="KKN22838.1"/>
    <property type="molecule type" value="Genomic_DNA"/>
</dbReference>
<organism evidence="1">
    <name type="scientific">marine sediment metagenome</name>
    <dbReference type="NCBI Taxonomy" id="412755"/>
    <lineage>
        <taxon>unclassified sequences</taxon>
        <taxon>metagenomes</taxon>
        <taxon>ecological metagenomes</taxon>
    </lineage>
</organism>
<reference evidence="1" key="1">
    <citation type="journal article" date="2015" name="Nature">
        <title>Complex archaea that bridge the gap between prokaryotes and eukaryotes.</title>
        <authorList>
            <person name="Spang A."/>
            <person name="Saw J.H."/>
            <person name="Jorgensen S.L."/>
            <person name="Zaremba-Niedzwiedzka K."/>
            <person name="Martijn J."/>
            <person name="Lind A.E."/>
            <person name="van Eijk R."/>
            <person name="Schleper C."/>
            <person name="Guy L."/>
            <person name="Ettema T.J."/>
        </authorList>
    </citation>
    <scope>NUCLEOTIDE SEQUENCE</scope>
</reference>
<evidence type="ECO:0000313" key="1">
    <source>
        <dbReference type="EMBL" id="KKN22838.1"/>
    </source>
</evidence>
<sequence>MRIHRWKKNPYKTYGRSPSVDVISELKILQEQEKHALLHPFPIVLTKWQRIKRSIKRLVKLED</sequence>
<gene>
    <name evidence="1" type="ORF">LCGC14_0911040</name>
</gene>
<name>A0A0F9S0H7_9ZZZZ</name>
<dbReference type="AlphaFoldDB" id="A0A0F9S0H7"/>